<dbReference type="PROSITE" id="PS51695">
    <property type="entry name" value="SEDOLISIN"/>
    <property type="match status" value="1"/>
</dbReference>
<dbReference type="PANTHER" id="PTHR14218">
    <property type="entry name" value="PROTEASE S8 TRIPEPTIDYL PEPTIDASE I CLN2"/>
    <property type="match status" value="1"/>
</dbReference>
<feature type="domain" description="Peptidase S53" evidence="2">
    <location>
        <begin position="72"/>
        <end position="402"/>
    </location>
</feature>
<dbReference type="CDD" id="cd04056">
    <property type="entry name" value="Peptidases_S53"/>
    <property type="match status" value="1"/>
</dbReference>
<dbReference type="SUPFAM" id="SSF49313">
    <property type="entry name" value="Cadherin-like"/>
    <property type="match status" value="1"/>
</dbReference>
<evidence type="ECO:0000313" key="3">
    <source>
        <dbReference type="EMBL" id="GID14855.1"/>
    </source>
</evidence>
<evidence type="ECO:0000256" key="1">
    <source>
        <dbReference type="SAM" id="SignalP"/>
    </source>
</evidence>
<dbReference type="RefSeq" id="WP_203662827.1">
    <property type="nucleotide sequence ID" value="NZ_BAAAZM010000004.1"/>
</dbReference>
<keyword evidence="1" id="KW-0732">Signal</keyword>
<organism evidence="3 4">
    <name type="scientific">Actinocatenispora rupis</name>
    <dbReference type="NCBI Taxonomy" id="519421"/>
    <lineage>
        <taxon>Bacteria</taxon>
        <taxon>Bacillati</taxon>
        <taxon>Actinomycetota</taxon>
        <taxon>Actinomycetes</taxon>
        <taxon>Micromonosporales</taxon>
        <taxon>Micromonosporaceae</taxon>
        <taxon>Actinocatenispora</taxon>
    </lineage>
</organism>
<keyword evidence="4" id="KW-1185">Reference proteome</keyword>
<dbReference type="GO" id="GO:0016020">
    <property type="term" value="C:membrane"/>
    <property type="evidence" value="ECO:0007669"/>
    <property type="project" value="InterPro"/>
</dbReference>
<name>A0A8J3NFG3_9ACTN</name>
<dbReference type="Proteomes" id="UP000612808">
    <property type="component" value="Unassembled WGS sequence"/>
</dbReference>
<dbReference type="Gene3D" id="3.40.50.200">
    <property type="entry name" value="Peptidase S8/S53 domain"/>
    <property type="match status" value="1"/>
</dbReference>
<evidence type="ECO:0000259" key="2">
    <source>
        <dbReference type="PROSITE" id="PS51695"/>
    </source>
</evidence>
<dbReference type="Gene3D" id="2.60.40.10">
    <property type="entry name" value="Immunoglobulins"/>
    <property type="match status" value="1"/>
</dbReference>
<sequence>MGTPLRRALATTFVAFSATALASAGLAQSAWAAPAGVTGSDVQQVCAQPDRPHVMSCLALRRTGMHPDLPSGYGPSDLQSAYSLPANGGAGQTIAIVDAYDDPNAASDLAAYRSAYGLPALASGQFKKVNQNGQTSPLPTGDTGWAGEISLDLDMVSAVAPKANIILVEANSATDSDLYTAEDEAVTLGAKFVSNSWGGSESSTQTSDDAHFNHPGVAITVSAGDSNYGAEYPATSKYVTAVGGTSLTKDSSARGWSEKVWNTNSTEGTGSGCSAYDAKPTWQTVTTNCSKRAEADVSAVADPATGVAVYQTYGGSGWAVYGGTSASAPIIASVYALAGTPGSSDYPAAYPYSHQSNLHDVTSGNNGSCSTSVWCTAGTGWDGPTGLGTPNGTAAFAAGGSTGSVNVANPGSQSNKTGDSVNLQLSASGGTAPYTWSATGLPTGLSISSSGAITGSPSANGTYTVTATAKDATGLTGSTSFTWTVGSSGTCTAGQLLGNPGFETGSAAPWSASSGVVSSNADGGVAHTGSYYAWLDGYGTTHTDTVSQSVTIPSGCSSVTFSFYLYVSTQESGSTAYDKLTVKANSTTVATFSNASTTGSYLKHSYTLTGAAGSTVTFSFTGTEDSVLATSFLLDDTAVNVS</sequence>
<dbReference type="Pfam" id="PF05345">
    <property type="entry name" value="He_PIG"/>
    <property type="match status" value="1"/>
</dbReference>
<dbReference type="GO" id="GO:0005509">
    <property type="term" value="F:calcium ion binding"/>
    <property type="evidence" value="ECO:0007669"/>
    <property type="project" value="InterPro"/>
</dbReference>
<dbReference type="InterPro" id="IPR050819">
    <property type="entry name" value="Tripeptidyl-peptidase_I"/>
</dbReference>
<comment type="caution">
    <text evidence="3">The sequence shown here is derived from an EMBL/GenBank/DDBJ whole genome shotgun (WGS) entry which is preliminary data.</text>
</comment>
<dbReference type="Gene3D" id="2.60.120.260">
    <property type="entry name" value="Galactose-binding domain-like"/>
    <property type="match status" value="1"/>
</dbReference>
<dbReference type="AlphaFoldDB" id="A0A8J3NFG3"/>
<dbReference type="SUPFAM" id="SSF52743">
    <property type="entry name" value="Subtilisin-like"/>
    <property type="match status" value="1"/>
</dbReference>
<dbReference type="GO" id="GO:0008240">
    <property type="term" value="F:tripeptidyl-peptidase activity"/>
    <property type="evidence" value="ECO:0007669"/>
    <property type="project" value="TreeGrafter"/>
</dbReference>
<dbReference type="GO" id="GO:0004252">
    <property type="term" value="F:serine-type endopeptidase activity"/>
    <property type="evidence" value="ECO:0007669"/>
    <property type="project" value="InterPro"/>
</dbReference>
<evidence type="ECO:0000313" key="4">
    <source>
        <dbReference type="Proteomes" id="UP000612808"/>
    </source>
</evidence>
<dbReference type="InterPro" id="IPR013783">
    <property type="entry name" value="Ig-like_fold"/>
</dbReference>
<dbReference type="EMBL" id="BOMB01000033">
    <property type="protein sequence ID" value="GID14855.1"/>
    <property type="molecule type" value="Genomic_DNA"/>
</dbReference>
<dbReference type="PANTHER" id="PTHR14218:SF15">
    <property type="entry name" value="TRIPEPTIDYL-PEPTIDASE 1"/>
    <property type="match status" value="1"/>
</dbReference>
<proteinExistence type="predicted"/>
<reference evidence="3" key="1">
    <citation type="submission" date="2021-01" db="EMBL/GenBank/DDBJ databases">
        <title>Whole genome shotgun sequence of Actinocatenispora rupis NBRC 107355.</title>
        <authorList>
            <person name="Komaki H."/>
            <person name="Tamura T."/>
        </authorList>
    </citation>
    <scope>NUCLEOTIDE SEQUENCE</scope>
    <source>
        <strain evidence="3">NBRC 107355</strain>
    </source>
</reference>
<dbReference type="InterPro" id="IPR015919">
    <property type="entry name" value="Cadherin-like_sf"/>
</dbReference>
<feature type="signal peptide" evidence="1">
    <location>
        <begin position="1"/>
        <end position="32"/>
    </location>
</feature>
<dbReference type="InterPro" id="IPR030400">
    <property type="entry name" value="Sedolisin_dom"/>
</dbReference>
<gene>
    <name evidence="3" type="ORF">Aru02nite_57440</name>
</gene>
<accession>A0A8J3NFG3</accession>
<dbReference type="GO" id="GO:0006508">
    <property type="term" value="P:proteolysis"/>
    <property type="evidence" value="ECO:0007669"/>
    <property type="project" value="InterPro"/>
</dbReference>
<dbReference type="GO" id="GO:0005975">
    <property type="term" value="P:carbohydrate metabolic process"/>
    <property type="evidence" value="ECO:0007669"/>
    <property type="project" value="UniProtKB-ARBA"/>
</dbReference>
<dbReference type="InterPro" id="IPR036852">
    <property type="entry name" value="Peptidase_S8/S53_dom_sf"/>
</dbReference>
<protein>
    <recommendedName>
        <fullName evidence="2">Peptidase S53 domain-containing protein</fullName>
    </recommendedName>
</protein>
<feature type="chain" id="PRO_5035193007" description="Peptidase S53 domain-containing protein" evidence="1">
    <location>
        <begin position="33"/>
        <end position="642"/>
    </location>
</feature>